<dbReference type="GO" id="GO:0005743">
    <property type="term" value="C:mitochondrial inner membrane"/>
    <property type="evidence" value="ECO:0007669"/>
    <property type="project" value="UniProtKB-SubCell"/>
</dbReference>
<dbReference type="PANTHER" id="PTHR11410:SF0">
    <property type="entry name" value="ATP SYNTHASE SUBUNIT A"/>
    <property type="match status" value="1"/>
</dbReference>
<sequence>MMTSLFSSFDPTTIFQTQLNWMSSLIVIMFMPLTYWINSPQPLMMWSLLSPWIHIELKSILSSKYSGSTLLMVSMCIFILMNNLLGLFPYIFTSSSHFSFSLSLALPSWISFMVFGWLRTTNMKFAHLVPEGTPSPPNTFHSNNWNFKNNHPASSYYPSLNNKYDSSTFFNNSTSNNFTNSNNYSITFIVLGQSFLMLFEMMVSCIQAYVFAILISLYFEE</sequence>
<feature type="transmembrane region" description="Helical" evidence="12">
    <location>
        <begin position="20"/>
        <end position="37"/>
    </location>
</feature>
<protein>
    <recommendedName>
        <fullName evidence="11">ATP synthase subunit a</fullName>
    </recommendedName>
</protein>
<keyword evidence="9 12" id="KW-0472">Membrane</keyword>
<evidence type="ECO:0000256" key="7">
    <source>
        <dbReference type="ARBA" id="ARBA00022989"/>
    </source>
</evidence>
<proteinExistence type="inferred from homology"/>
<dbReference type="InterPro" id="IPR035908">
    <property type="entry name" value="F0_ATP_A_sf"/>
</dbReference>
<feature type="transmembrane region" description="Helical" evidence="12">
    <location>
        <begin position="70"/>
        <end position="92"/>
    </location>
</feature>
<comment type="similarity">
    <text evidence="2">Belongs to the ATPase A chain family.</text>
</comment>
<keyword evidence="4" id="KW-0138">CF(0)</keyword>
<dbReference type="CTD" id="4508"/>
<geneLocation type="mitochondrion" evidence="13"/>
<evidence type="ECO:0000256" key="2">
    <source>
        <dbReference type="ARBA" id="ARBA00006810"/>
    </source>
</evidence>
<evidence type="ECO:0000256" key="4">
    <source>
        <dbReference type="ARBA" id="ARBA00022547"/>
    </source>
</evidence>
<evidence type="ECO:0000256" key="11">
    <source>
        <dbReference type="RuleBase" id="RU004450"/>
    </source>
</evidence>
<evidence type="ECO:0000256" key="3">
    <source>
        <dbReference type="ARBA" id="ARBA00022448"/>
    </source>
</evidence>
<reference evidence="13" key="1">
    <citation type="journal article" date="2014" name="Mitochondrial DNA">
        <title>The complete mitochondrial genome of Hemiodoecus leai (Hemiptera: Coleorrhyncha: Peloridiidae).</title>
        <authorList>
            <person name="Gao J."/>
            <person name="Liang A."/>
        </authorList>
    </citation>
    <scope>NUCLEOTIDE SEQUENCE</scope>
</reference>
<evidence type="ECO:0000256" key="5">
    <source>
        <dbReference type="ARBA" id="ARBA00022692"/>
    </source>
</evidence>
<dbReference type="GO" id="GO:0045259">
    <property type="term" value="C:proton-transporting ATP synthase complex"/>
    <property type="evidence" value="ECO:0007669"/>
    <property type="project" value="UniProtKB-KW"/>
</dbReference>
<evidence type="ECO:0000313" key="13">
    <source>
        <dbReference type="EMBL" id="AIS38306.1"/>
    </source>
</evidence>
<feature type="transmembrane region" description="Helical" evidence="12">
    <location>
        <begin position="195"/>
        <end position="219"/>
    </location>
</feature>
<keyword evidence="8" id="KW-0406">Ion transport</keyword>
<dbReference type="PRINTS" id="PR00123">
    <property type="entry name" value="ATPASEA"/>
</dbReference>
<accession>A0A0U1XEP6</accession>
<keyword evidence="5 12" id="KW-0812">Transmembrane</keyword>
<keyword evidence="10" id="KW-0066">ATP synthesis</keyword>
<dbReference type="Pfam" id="PF00119">
    <property type="entry name" value="ATP-synt_A"/>
    <property type="match status" value="1"/>
</dbReference>
<evidence type="ECO:0000256" key="8">
    <source>
        <dbReference type="ARBA" id="ARBA00023065"/>
    </source>
</evidence>
<evidence type="ECO:0000256" key="9">
    <source>
        <dbReference type="ARBA" id="ARBA00023136"/>
    </source>
</evidence>
<dbReference type="GO" id="GO:0046933">
    <property type="term" value="F:proton-transporting ATP synthase activity, rotational mechanism"/>
    <property type="evidence" value="ECO:0007669"/>
    <property type="project" value="TreeGrafter"/>
</dbReference>
<comment type="subcellular location">
    <subcellularLocation>
        <location evidence="1">Membrane</location>
        <topology evidence="1">Multi-pass membrane protein</topology>
    </subcellularLocation>
    <subcellularLocation>
        <location evidence="11">Mitochondrion inner membrane</location>
        <topology evidence="11">Multi-pass membrane protein</topology>
    </subcellularLocation>
</comment>
<dbReference type="GeneID" id="20834620"/>
<gene>
    <name evidence="13" type="primary">ATP6</name>
</gene>
<dbReference type="AlphaFoldDB" id="A0A0U1XEP6"/>
<dbReference type="SUPFAM" id="SSF81336">
    <property type="entry name" value="F1F0 ATP synthase subunit A"/>
    <property type="match status" value="2"/>
</dbReference>
<evidence type="ECO:0000256" key="12">
    <source>
        <dbReference type="SAM" id="Phobius"/>
    </source>
</evidence>
<keyword evidence="6" id="KW-0375">Hydrogen ion transport</keyword>
<dbReference type="InterPro" id="IPR045083">
    <property type="entry name" value="ATP_synth_F0_asu_bact/mt"/>
</dbReference>
<evidence type="ECO:0000256" key="10">
    <source>
        <dbReference type="ARBA" id="ARBA00023310"/>
    </source>
</evidence>
<evidence type="ECO:0000256" key="1">
    <source>
        <dbReference type="ARBA" id="ARBA00004141"/>
    </source>
</evidence>
<keyword evidence="13" id="KW-0496">Mitochondrion</keyword>
<evidence type="ECO:0000256" key="6">
    <source>
        <dbReference type="ARBA" id="ARBA00022781"/>
    </source>
</evidence>
<keyword evidence="3" id="KW-0813">Transport</keyword>
<name>A0A0U1XEP6_9HEMI</name>
<dbReference type="InterPro" id="IPR000568">
    <property type="entry name" value="ATP_synth_F0_asu"/>
</dbReference>
<keyword evidence="7 12" id="KW-1133">Transmembrane helix</keyword>
<feature type="transmembrane region" description="Helical" evidence="12">
    <location>
        <begin position="98"/>
        <end position="118"/>
    </location>
</feature>
<dbReference type="RefSeq" id="YP_009093734.1">
    <property type="nucleotide sequence ID" value="NC_025329.1"/>
</dbReference>
<dbReference type="EMBL" id="KM035420">
    <property type="protein sequence ID" value="AIS38306.1"/>
    <property type="molecule type" value="Genomic_DNA"/>
</dbReference>
<dbReference type="PANTHER" id="PTHR11410">
    <property type="entry name" value="ATP SYNTHASE SUBUNIT A"/>
    <property type="match status" value="1"/>
</dbReference>
<dbReference type="Gene3D" id="1.20.120.220">
    <property type="entry name" value="ATP synthase, F0 complex, subunit A"/>
    <property type="match status" value="2"/>
</dbReference>
<organism evidence="13">
    <name type="scientific">Hemiodoecus leai</name>
    <dbReference type="NCBI Taxonomy" id="1254501"/>
    <lineage>
        <taxon>Eukaryota</taxon>
        <taxon>Metazoa</taxon>
        <taxon>Ecdysozoa</taxon>
        <taxon>Arthropoda</taxon>
        <taxon>Hexapoda</taxon>
        <taxon>Insecta</taxon>
        <taxon>Pterygota</taxon>
        <taxon>Neoptera</taxon>
        <taxon>Paraneoptera</taxon>
        <taxon>Hemiptera</taxon>
        <taxon>Coleorrhyncha</taxon>
        <taxon>Peloridiidae</taxon>
        <taxon>Hemiodoecus</taxon>
    </lineage>
</organism>
<dbReference type="CDD" id="cd00310">
    <property type="entry name" value="ATP-synt_Fo_a_6"/>
    <property type="match status" value="1"/>
</dbReference>